<feature type="region of interest" description="Disordered" evidence="6">
    <location>
        <begin position="88"/>
        <end position="111"/>
    </location>
</feature>
<dbReference type="PROSITE" id="PS50949">
    <property type="entry name" value="HTH_GNTR"/>
    <property type="match status" value="1"/>
</dbReference>
<dbReference type="GO" id="GO:0030170">
    <property type="term" value="F:pyridoxal phosphate binding"/>
    <property type="evidence" value="ECO:0007669"/>
    <property type="project" value="InterPro"/>
</dbReference>
<dbReference type="CDD" id="cd00609">
    <property type="entry name" value="AAT_like"/>
    <property type="match status" value="1"/>
</dbReference>
<dbReference type="RefSeq" id="WP_123252931.1">
    <property type="nucleotide sequence ID" value="NZ_RJLR01000025.1"/>
</dbReference>
<dbReference type="PANTHER" id="PTHR46577:SF1">
    <property type="entry name" value="HTH-TYPE TRANSCRIPTIONAL REGULATORY PROTEIN GABR"/>
    <property type="match status" value="1"/>
</dbReference>
<dbReference type="Gene3D" id="1.10.10.10">
    <property type="entry name" value="Winged helix-like DNA-binding domain superfamily/Winged helix DNA-binding domain"/>
    <property type="match status" value="1"/>
</dbReference>
<keyword evidence="8" id="KW-0032">Aminotransferase</keyword>
<proteinExistence type="inferred from homology"/>
<dbReference type="PANTHER" id="PTHR46577">
    <property type="entry name" value="HTH-TYPE TRANSCRIPTIONAL REGULATORY PROTEIN GABR"/>
    <property type="match status" value="1"/>
</dbReference>
<name>A0A3N0FWZ7_9GAMM</name>
<evidence type="ECO:0000256" key="5">
    <source>
        <dbReference type="ARBA" id="ARBA00023163"/>
    </source>
</evidence>
<dbReference type="GO" id="GO:0003700">
    <property type="term" value="F:DNA-binding transcription factor activity"/>
    <property type="evidence" value="ECO:0007669"/>
    <property type="project" value="InterPro"/>
</dbReference>
<accession>A0A3N0FWZ7</accession>
<sequence>MRQASEVELAIQPRPEHLSRQEWLYREIRQAILSGRLKPGARLPASRDFARQQRVSRGTVLAAYDQLLAEGYLAANVGKGTYVSQKLPDSLQMRDDSRTPAGTGRPGRLSARGVRLASSPFPLHEAGQKRQPFQPNQPDFSRFPLTIWNRIAAKRANVLRGAAMGYADAAGYLPLRQAIAEHLRYSQQIHCSAQQIAIVGSAQQALDICARLLLDDGDEVWMEEPGYPGARHMFDCAGARLVPVPVDGDGLQVDEGIRRSPDARMAYVTAAHQSPLGVSLALERRLALLSWAKAKRATLIEDDYDSEFRYHGMPLASLKSLDDDGRVIYLGTFSKLLFPSVRLAYVVLPDWLQESFCYALCTLCRHVPLTTQRILSEFIADGHFARHLRRMRLIYQQRAQALAASCQSRLAGALYLLPITTGLDATAMLTTSVRDGAVAQQLMLAGITARPLSFYRTQPASAGGLILGFSAFTPEEIDAGVATMATVLAGFD</sequence>
<evidence type="ECO:0000256" key="2">
    <source>
        <dbReference type="ARBA" id="ARBA00022898"/>
    </source>
</evidence>
<reference evidence="8 9" key="1">
    <citation type="submission" date="2018-11" db="EMBL/GenBank/DDBJ databases">
        <title>Characterization of surface water Dickeya isolates.</title>
        <authorList>
            <person name="Van Gijsegem F."/>
            <person name="Pedron J."/>
        </authorList>
    </citation>
    <scope>NUCLEOTIDE SEQUENCE [LARGE SCALE GENOMIC DNA]</scope>
    <source>
        <strain evidence="8 9">FVG1-MFV-O17</strain>
    </source>
</reference>
<dbReference type="EMBL" id="RJLR01000025">
    <property type="protein sequence ID" value="RNM04649.1"/>
    <property type="molecule type" value="Genomic_DNA"/>
</dbReference>
<keyword evidence="5" id="KW-0804">Transcription</keyword>
<keyword evidence="8" id="KW-0808">Transferase</keyword>
<comment type="caution">
    <text evidence="8">The sequence shown here is derived from an EMBL/GenBank/DDBJ whole genome shotgun (WGS) entry which is preliminary data.</text>
</comment>
<evidence type="ECO:0000259" key="7">
    <source>
        <dbReference type="PROSITE" id="PS50949"/>
    </source>
</evidence>
<dbReference type="InterPro" id="IPR015421">
    <property type="entry name" value="PyrdxlP-dep_Trfase_major"/>
</dbReference>
<evidence type="ECO:0000313" key="9">
    <source>
        <dbReference type="Proteomes" id="UP000276061"/>
    </source>
</evidence>
<dbReference type="Proteomes" id="UP000276061">
    <property type="component" value="Unassembled WGS sequence"/>
</dbReference>
<dbReference type="GO" id="GO:0008483">
    <property type="term" value="F:transaminase activity"/>
    <property type="evidence" value="ECO:0007669"/>
    <property type="project" value="UniProtKB-KW"/>
</dbReference>
<dbReference type="OrthoDB" id="9808770at2"/>
<keyword evidence="3" id="KW-0805">Transcription regulation</keyword>
<dbReference type="InterPro" id="IPR015424">
    <property type="entry name" value="PyrdxlP-dep_Trfase"/>
</dbReference>
<dbReference type="InterPro" id="IPR000524">
    <property type="entry name" value="Tscrpt_reg_HTH_GntR"/>
</dbReference>
<evidence type="ECO:0000256" key="1">
    <source>
        <dbReference type="ARBA" id="ARBA00005384"/>
    </source>
</evidence>
<gene>
    <name evidence="8" type="ORF">EF878_14635</name>
</gene>
<dbReference type="InterPro" id="IPR051446">
    <property type="entry name" value="HTH_trans_reg/aminotransferase"/>
</dbReference>
<evidence type="ECO:0000256" key="4">
    <source>
        <dbReference type="ARBA" id="ARBA00023125"/>
    </source>
</evidence>
<keyword evidence="4" id="KW-0238">DNA-binding</keyword>
<dbReference type="InterPro" id="IPR004839">
    <property type="entry name" value="Aminotransferase_I/II_large"/>
</dbReference>
<evidence type="ECO:0000313" key="8">
    <source>
        <dbReference type="EMBL" id="RNM04649.1"/>
    </source>
</evidence>
<feature type="domain" description="HTH gntR-type" evidence="7">
    <location>
        <begin position="18"/>
        <end position="86"/>
    </location>
</feature>
<dbReference type="GO" id="GO:0003677">
    <property type="term" value="F:DNA binding"/>
    <property type="evidence" value="ECO:0007669"/>
    <property type="project" value="UniProtKB-KW"/>
</dbReference>
<dbReference type="SMART" id="SM00345">
    <property type="entry name" value="HTH_GNTR"/>
    <property type="match status" value="1"/>
</dbReference>
<comment type="similarity">
    <text evidence="1">In the C-terminal section; belongs to the class-I pyridoxal-phosphate-dependent aminotransferase family.</text>
</comment>
<dbReference type="InterPro" id="IPR036388">
    <property type="entry name" value="WH-like_DNA-bd_sf"/>
</dbReference>
<dbReference type="AlphaFoldDB" id="A0A3N0FWZ7"/>
<keyword evidence="2" id="KW-0663">Pyridoxal phosphate</keyword>
<evidence type="ECO:0000256" key="6">
    <source>
        <dbReference type="SAM" id="MobiDB-lite"/>
    </source>
</evidence>
<dbReference type="SUPFAM" id="SSF53383">
    <property type="entry name" value="PLP-dependent transferases"/>
    <property type="match status" value="1"/>
</dbReference>
<dbReference type="Pfam" id="PF00392">
    <property type="entry name" value="GntR"/>
    <property type="match status" value="1"/>
</dbReference>
<dbReference type="SUPFAM" id="SSF46785">
    <property type="entry name" value="Winged helix' DNA-binding domain"/>
    <property type="match status" value="1"/>
</dbReference>
<protein>
    <submittedName>
        <fullName evidence="8">PLP-dependent aminotransferase family protein</fullName>
    </submittedName>
</protein>
<organism evidence="8 9">
    <name type="scientific">Dickeya undicola</name>
    <dbReference type="NCBI Taxonomy" id="1577887"/>
    <lineage>
        <taxon>Bacteria</taxon>
        <taxon>Pseudomonadati</taxon>
        <taxon>Pseudomonadota</taxon>
        <taxon>Gammaproteobacteria</taxon>
        <taxon>Enterobacterales</taxon>
        <taxon>Pectobacteriaceae</taxon>
        <taxon>Dickeya</taxon>
    </lineage>
</organism>
<dbReference type="Pfam" id="PF00155">
    <property type="entry name" value="Aminotran_1_2"/>
    <property type="match status" value="1"/>
</dbReference>
<dbReference type="InterPro" id="IPR036390">
    <property type="entry name" value="WH_DNA-bd_sf"/>
</dbReference>
<dbReference type="CDD" id="cd07377">
    <property type="entry name" value="WHTH_GntR"/>
    <property type="match status" value="1"/>
</dbReference>
<dbReference type="Gene3D" id="3.40.640.10">
    <property type="entry name" value="Type I PLP-dependent aspartate aminotransferase-like (Major domain)"/>
    <property type="match status" value="1"/>
</dbReference>
<evidence type="ECO:0000256" key="3">
    <source>
        <dbReference type="ARBA" id="ARBA00023015"/>
    </source>
</evidence>